<dbReference type="AlphaFoldDB" id="A0A4Y2SJC1"/>
<keyword evidence="2" id="KW-1185">Reference proteome</keyword>
<name>A0A4Y2SJC1_ARAVE</name>
<dbReference type="Proteomes" id="UP000499080">
    <property type="component" value="Unassembled WGS sequence"/>
</dbReference>
<accession>A0A4Y2SJC1</accession>
<protein>
    <submittedName>
        <fullName evidence="1">Uncharacterized protein</fullName>
    </submittedName>
</protein>
<reference evidence="1 2" key="1">
    <citation type="journal article" date="2019" name="Sci. Rep.">
        <title>Orb-weaving spider Araneus ventricosus genome elucidates the spidroin gene catalogue.</title>
        <authorList>
            <person name="Kono N."/>
            <person name="Nakamura H."/>
            <person name="Ohtoshi R."/>
            <person name="Moran D.A.P."/>
            <person name="Shinohara A."/>
            <person name="Yoshida Y."/>
            <person name="Fujiwara M."/>
            <person name="Mori M."/>
            <person name="Tomita M."/>
            <person name="Arakawa K."/>
        </authorList>
    </citation>
    <scope>NUCLEOTIDE SEQUENCE [LARGE SCALE GENOMIC DNA]</scope>
</reference>
<evidence type="ECO:0000313" key="1">
    <source>
        <dbReference type="EMBL" id="GBN88227.1"/>
    </source>
</evidence>
<dbReference type="EMBL" id="BGPR01022176">
    <property type="protein sequence ID" value="GBN88227.1"/>
    <property type="molecule type" value="Genomic_DNA"/>
</dbReference>
<evidence type="ECO:0000313" key="2">
    <source>
        <dbReference type="Proteomes" id="UP000499080"/>
    </source>
</evidence>
<sequence>MTKSLSHGVHPRSDRLAGMSGRGQCRILKRIQNLLFLRPCQDGLCKICNRPALLMVGQPFEALRKRNATWLKIIPIARDEKVVLGFREESGVCCCTERTTRVVSWEFLFESRDFFLPSGIAYCLRTEPTLGPDLDEVLQNFGQVLHFSEDCEIDDIK</sequence>
<gene>
    <name evidence="1" type="ORF">AVEN_94537_1</name>
</gene>
<organism evidence="1 2">
    <name type="scientific">Araneus ventricosus</name>
    <name type="common">Orbweaver spider</name>
    <name type="synonym">Epeira ventricosa</name>
    <dbReference type="NCBI Taxonomy" id="182803"/>
    <lineage>
        <taxon>Eukaryota</taxon>
        <taxon>Metazoa</taxon>
        <taxon>Ecdysozoa</taxon>
        <taxon>Arthropoda</taxon>
        <taxon>Chelicerata</taxon>
        <taxon>Arachnida</taxon>
        <taxon>Araneae</taxon>
        <taxon>Araneomorphae</taxon>
        <taxon>Entelegynae</taxon>
        <taxon>Araneoidea</taxon>
        <taxon>Araneidae</taxon>
        <taxon>Araneus</taxon>
    </lineage>
</organism>
<comment type="caution">
    <text evidence="1">The sequence shown here is derived from an EMBL/GenBank/DDBJ whole genome shotgun (WGS) entry which is preliminary data.</text>
</comment>
<proteinExistence type="predicted"/>